<organism evidence="1 2">
    <name type="scientific">Pseudomonas syringae</name>
    <dbReference type="NCBI Taxonomy" id="317"/>
    <lineage>
        <taxon>Bacteria</taxon>
        <taxon>Pseudomonadati</taxon>
        <taxon>Pseudomonadota</taxon>
        <taxon>Gammaproteobacteria</taxon>
        <taxon>Pseudomonadales</taxon>
        <taxon>Pseudomonadaceae</taxon>
        <taxon>Pseudomonas</taxon>
    </lineage>
</organism>
<dbReference type="EMBL" id="JPQT01000096">
    <property type="protein sequence ID" value="KFE52692.1"/>
    <property type="molecule type" value="Genomic_DNA"/>
</dbReference>
<dbReference type="PATRIC" id="fig|317.174.peg.1501"/>
<proteinExistence type="predicted"/>
<accession>A0A085VB79</accession>
<dbReference type="RefSeq" id="WP_047573311.1">
    <property type="nucleotide sequence ID" value="NZ_JPQT01000096.1"/>
</dbReference>
<dbReference type="PROSITE" id="PS00409">
    <property type="entry name" value="PROKAR_NTER_METHYL"/>
    <property type="match status" value="1"/>
</dbReference>
<dbReference type="Pfam" id="PF07963">
    <property type="entry name" value="N_methyl"/>
    <property type="match status" value="1"/>
</dbReference>
<sequence>MKQRQRGFTLLEILLVLSLMGVLLTLVGGALLGANRAVLKAQRYTTSLDEMRAAQRFLRSSIGQALPLDSSEDDSESSGFFVGSVQRLQFVATLPGTLGGGIQLHTLELKGGDLQVAFAQVQSSADGTVAKPWGDPQVLVHDVEELQLSYRGVSPKGEATGWISDWPWPTRLPRAVRIDAKVNGPVPWLAEVVALRLDLSGGAGGQ</sequence>
<dbReference type="InterPro" id="IPR012902">
    <property type="entry name" value="N_methyl_site"/>
</dbReference>
<dbReference type="InterPro" id="IPR045584">
    <property type="entry name" value="Pilin-like"/>
</dbReference>
<dbReference type="AlphaFoldDB" id="A0A085VB79"/>
<reference evidence="1 2" key="1">
    <citation type="submission" date="2014-07" db="EMBL/GenBank/DDBJ databases">
        <title>Draft Genome Sequences of Environmental Pseudomonas syringae strains.</title>
        <authorList>
            <person name="Baltrus D.A."/>
            <person name="Berge O."/>
            <person name="Morris C."/>
        </authorList>
    </citation>
    <scope>NUCLEOTIDE SEQUENCE [LARGE SCALE GENOMIC DNA]</scope>
    <source>
        <strain evidence="1 2">CEB003</strain>
    </source>
</reference>
<dbReference type="SUPFAM" id="SSF54523">
    <property type="entry name" value="Pili subunits"/>
    <property type="match status" value="1"/>
</dbReference>
<evidence type="ECO:0000313" key="1">
    <source>
        <dbReference type="EMBL" id="KFE52692.1"/>
    </source>
</evidence>
<dbReference type="NCBIfam" id="TIGR02532">
    <property type="entry name" value="IV_pilin_GFxxxE"/>
    <property type="match status" value="1"/>
</dbReference>
<evidence type="ECO:0000313" key="2">
    <source>
        <dbReference type="Proteomes" id="UP000028643"/>
    </source>
</evidence>
<dbReference type="Proteomes" id="UP000028643">
    <property type="component" value="Unassembled WGS sequence"/>
</dbReference>
<name>A0A085VB79_PSESX</name>
<gene>
    <name evidence="1" type="ORF">IV02_07380</name>
</gene>
<comment type="caution">
    <text evidence="1">The sequence shown here is derived from an EMBL/GenBank/DDBJ whole genome shotgun (WGS) entry which is preliminary data.</text>
</comment>
<protein>
    <submittedName>
        <fullName evidence="1">General secretion pathway protein GspJ</fullName>
    </submittedName>
</protein>